<evidence type="ECO:0000313" key="3">
    <source>
        <dbReference type="Proteomes" id="UP000663873"/>
    </source>
</evidence>
<proteinExistence type="predicted"/>
<keyword evidence="3" id="KW-1185">Reference proteome</keyword>
<gene>
    <name evidence="1" type="ORF">TIS948_LOCUS6888</name>
    <name evidence="2" type="ORF">UJA718_LOCUS15899</name>
</gene>
<organism evidence="2 3">
    <name type="scientific">Rotaria socialis</name>
    <dbReference type="NCBI Taxonomy" id="392032"/>
    <lineage>
        <taxon>Eukaryota</taxon>
        <taxon>Metazoa</taxon>
        <taxon>Spiralia</taxon>
        <taxon>Gnathifera</taxon>
        <taxon>Rotifera</taxon>
        <taxon>Eurotatoria</taxon>
        <taxon>Bdelloidea</taxon>
        <taxon>Philodinida</taxon>
        <taxon>Philodinidae</taxon>
        <taxon>Rotaria</taxon>
    </lineage>
</organism>
<protein>
    <submittedName>
        <fullName evidence="2">Uncharacterized protein</fullName>
    </submittedName>
</protein>
<sequence>MSSYKICSWCAKMVDCFMYKFEELFCDSKCKDYYHLDLCILNVIKITNPNILEMKMDEEWNTLFDFVFSSKLCLYLHRRDEIGIEIAGYMKFIAHIK</sequence>
<reference evidence="2" key="1">
    <citation type="submission" date="2021-02" db="EMBL/GenBank/DDBJ databases">
        <authorList>
            <person name="Nowell W R."/>
        </authorList>
    </citation>
    <scope>NUCLEOTIDE SEQUENCE</scope>
</reference>
<accession>A0A820LDW8</accession>
<comment type="caution">
    <text evidence="2">The sequence shown here is derived from an EMBL/GenBank/DDBJ whole genome shotgun (WGS) entry which is preliminary data.</text>
</comment>
<evidence type="ECO:0000313" key="1">
    <source>
        <dbReference type="EMBL" id="CAF3099911.1"/>
    </source>
</evidence>
<dbReference type="Proteomes" id="UP000663873">
    <property type="component" value="Unassembled WGS sequence"/>
</dbReference>
<evidence type="ECO:0000313" key="2">
    <source>
        <dbReference type="EMBL" id="CAF4352665.1"/>
    </source>
</evidence>
<dbReference type="EMBL" id="CAJOBP010002396">
    <property type="protein sequence ID" value="CAF4352665.1"/>
    <property type="molecule type" value="Genomic_DNA"/>
</dbReference>
<dbReference type="Proteomes" id="UP000663825">
    <property type="component" value="Unassembled WGS sequence"/>
</dbReference>
<dbReference type="AlphaFoldDB" id="A0A820LDW8"/>
<name>A0A820LDW8_9BILA</name>
<dbReference type="EMBL" id="CAJNXB010000808">
    <property type="protein sequence ID" value="CAF3099911.1"/>
    <property type="molecule type" value="Genomic_DNA"/>
</dbReference>